<sequence>MTTFDVKGKTAVITGAGSGINFAFAQLLLSKGCNVVIADLKLRPEAEELVSKYSSGQDARAVFVKTDVTAWEDLQNMLDKAVSEFGNFEIVVPGAGIFDPPFSSFWHPPGSNTSRDFVDANHYTSLDINLTHPIRATQLEGDDSSLILRHWRRKDLKQDGDATVTTTTTTEEQGEAATAAPADEVEDSAFAKYNVRVSVPQYTDDQYLQNLQHADWTREETDYLMELARDFDLRWPLIWDRYEWNPPAMNGEADADGDESKAVVPTARQRALEDLKARYYEVAAKMMAVNKPVQYMTQPEFALHELMTHYNPEQEKNRKQFAINSLSRSREEAREEESLLMEIKRILARSEKFNEERRELYNRLDYPHAETDISTFKSSAGLQTLLQNLMNVDKSKKRKSIMGAEGVSPAQGTPQAAAQESAGKKEAAAAAAAANNRESSGPVSTPTAAGKKTPQQPHERRKLSDQEEAIYGVTHHDRLGSGPTFRTEKINKLFSHKSNQQQLRINNTLNELDVPSKLAMPTSATTQQFEALLAAVNGLLDARKVSDKLDAEIKIEEAKKAEREKALAGPDAAAEGDATAGGGESGEKTEAKADAAETDTSADKADQAAPTIEEPETGAAADADTEAAKAADAAEAEDKAEELPAEKEKSSRLGSTGPSSHKRSASVLSTMSDKSSKRQKK</sequence>
<comment type="caution">
    <text evidence="1">The sequence shown here is derived from an EMBL/GenBank/DDBJ whole genome shotgun (WGS) entry which is preliminary data.</text>
</comment>
<organism evidence="1 2">
    <name type="scientific">Lecanicillium saksenae</name>
    <dbReference type="NCBI Taxonomy" id="468837"/>
    <lineage>
        <taxon>Eukaryota</taxon>
        <taxon>Fungi</taxon>
        <taxon>Dikarya</taxon>
        <taxon>Ascomycota</taxon>
        <taxon>Pezizomycotina</taxon>
        <taxon>Sordariomycetes</taxon>
        <taxon>Hypocreomycetidae</taxon>
        <taxon>Hypocreales</taxon>
        <taxon>Cordycipitaceae</taxon>
        <taxon>Lecanicillium</taxon>
    </lineage>
</organism>
<dbReference type="Proteomes" id="UP001148737">
    <property type="component" value="Unassembled WGS sequence"/>
</dbReference>
<name>A0ACC1QMT1_9HYPO</name>
<evidence type="ECO:0000313" key="2">
    <source>
        <dbReference type="Proteomes" id="UP001148737"/>
    </source>
</evidence>
<dbReference type="EMBL" id="JANAKD010001040">
    <property type="protein sequence ID" value="KAJ3484268.1"/>
    <property type="molecule type" value="Genomic_DNA"/>
</dbReference>
<proteinExistence type="predicted"/>
<accession>A0ACC1QMT1</accession>
<protein>
    <submittedName>
        <fullName evidence="1">Uncharacterized protein</fullName>
    </submittedName>
</protein>
<reference evidence="1" key="1">
    <citation type="submission" date="2022-07" db="EMBL/GenBank/DDBJ databases">
        <title>Genome Sequence of Lecanicillium saksenae.</title>
        <authorList>
            <person name="Buettner E."/>
        </authorList>
    </citation>
    <scope>NUCLEOTIDE SEQUENCE</scope>
    <source>
        <strain evidence="1">VT-O1</strain>
    </source>
</reference>
<keyword evidence="2" id="KW-1185">Reference proteome</keyword>
<gene>
    <name evidence="1" type="ORF">NLG97_g7100</name>
</gene>
<evidence type="ECO:0000313" key="1">
    <source>
        <dbReference type="EMBL" id="KAJ3484268.1"/>
    </source>
</evidence>